<dbReference type="FunCoup" id="L7JWV4">
    <property type="interactions" value="56"/>
</dbReference>
<dbReference type="Proteomes" id="UP000011185">
    <property type="component" value="Unassembled WGS sequence"/>
</dbReference>
<evidence type="ECO:0000256" key="1">
    <source>
        <dbReference type="ARBA" id="ARBA00022737"/>
    </source>
</evidence>
<dbReference type="HOGENOM" id="CLU_061288_9_3_1"/>
<dbReference type="VEuPathDB" id="MicrosporidiaDB:THOM_1820"/>
<dbReference type="PANTHER" id="PTHR23049">
    <property type="entry name" value="MYOSIN REGULATORY LIGHT CHAIN 2"/>
    <property type="match status" value="1"/>
</dbReference>
<gene>
    <name evidence="2" type="ORF">THOM_1820</name>
</gene>
<name>L7JWV4_TRAHO</name>
<dbReference type="EMBL" id="JH993981">
    <property type="protein sequence ID" value="ELQ75197.1"/>
    <property type="molecule type" value="Genomic_DNA"/>
</dbReference>
<dbReference type="InterPro" id="IPR011992">
    <property type="entry name" value="EF-hand-dom_pair"/>
</dbReference>
<reference evidence="2 3" key="1">
    <citation type="journal article" date="2012" name="PLoS Pathog.">
        <title>The genome of the obligate intracellular parasite Trachipleistophora hominis: new insights into microsporidian genome dynamics and reductive evolution.</title>
        <authorList>
            <person name="Heinz E."/>
            <person name="Williams T.A."/>
            <person name="Nakjang S."/>
            <person name="Noel C.J."/>
            <person name="Swan D.C."/>
            <person name="Goldberg A.V."/>
            <person name="Harris S.R."/>
            <person name="Weinmaier T."/>
            <person name="Markert S."/>
            <person name="Becher D."/>
            <person name="Bernhardt J."/>
            <person name="Dagan T."/>
            <person name="Hacker C."/>
            <person name="Lucocq J.M."/>
            <person name="Schweder T."/>
            <person name="Rattei T."/>
            <person name="Hall N."/>
            <person name="Hirt R.P."/>
            <person name="Embley T.M."/>
        </authorList>
    </citation>
    <scope>NUCLEOTIDE SEQUENCE [LARGE SCALE GENOMIC DNA]</scope>
</reference>
<evidence type="ECO:0000313" key="2">
    <source>
        <dbReference type="EMBL" id="ELQ75197.1"/>
    </source>
</evidence>
<dbReference type="InParanoid" id="L7JWV4"/>
<sequence>MKQRINRRRQPSNVFSMLTQTQISSLKEVFNMIDNPPDDKIDAADLNNFLPTIVNQDQLHEFENLEKDIGFYALLAAISDKFIGMSSKECIRKSLLSFSDDNVTVNKSELMNYLRCEQLNGTDLEYVFGVFGDEKMLEIEKVVNLIKHGEIEPNAEKKRIAV</sequence>
<organism evidence="2 3">
    <name type="scientific">Trachipleistophora hominis</name>
    <name type="common">Microsporidian parasite</name>
    <dbReference type="NCBI Taxonomy" id="72359"/>
    <lineage>
        <taxon>Eukaryota</taxon>
        <taxon>Fungi</taxon>
        <taxon>Fungi incertae sedis</taxon>
        <taxon>Microsporidia</taxon>
        <taxon>Pleistophoridae</taxon>
        <taxon>Trachipleistophora</taxon>
    </lineage>
</organism>
<keyword evidence="1" id="KW-0677">Repeat</keyword>
<accession>L7JWV4</accession>
<dbReference type="InterPro" id="IPR050403">
    <property type="entry name" value="Myosin_RLC"/>
</dbReference>
<dbReference type="Gene3D" id="1.10.238.10">
    <property type="entry name" value="EF-hand"/>
    <property type="match status" value="1"/>
</dbReference>
<dbReference type="SUPFAM" id="SSF47473">
    <property type="entry name" value="EF-hand"/>
    <property type="match status" value="1"/>
</dbReference>
<keyword evidence="3" id="KW-1185">Reference proteome</keyword>
<proteinExistence type="predicted"/>
<dbReference type="OMA" id="GVNFTMF"/>
<dbReference type="STRING" id="72359.L7JWV4"/>
<protein>
    <submittedName>
        <fullName evidence="2">Myosin regulatory light chain, EF-Hand protein superfamily</fullName>
    </submittedName>
</protein>
<evidence type="ECO:0000313" key="3">
    <source>
        <dbReference type="Proteomes" id="UP000011185"/>
    </source>
</evidence>
<dbReference type="AlphaFoldDB" id="L7JWV4"/>
<dbReference type="OrthoDB" id="429467at2759"/>